<dbReference type="SUPFAM" id="SSF56954">
    <property type="entry name" value="Outer membrane efflux proteins (OEP)"/>
    <property type="match status" value="1"/>
</dbReference>
<evidence type="ECO:0000256" key="3">
    <source>
        <dbReference type="ARBA" id="ARBA00022448"/>
    </source>
</evidence>
<dbReference type="InterPro" id="IPR051906">
    <property type="entry name" value="TolC-like"/>
</dbReference>
<dbReference type="AlphaFoldDB" id="A0A7X8XYG6"/>
<keyword evidence="10" id="KW-1185">Reference proteome</keyword>
<organism evidence="9 10">
    <name type="scientific">Flammeovirga agarivorans</name>
    <dbReference type="NCBI Taxonomy" id="2726742"/>
    <lineage>
        <taxon>Bacteria</taxon>
        <taxon>Pseudomonadati</taxon>
        <taxon>Bacteroidota</taxon>
        <taxon>Cytophagia</taxon>
        <taxon>Cytophagales</taxon>
        <taxon>Flammeovirgaceae</taxon>
        <taxon>Flammeovirga</taxon>
    </lineage>
</organism>
<feature type="chain" id="PRO_5031219456" evidence="8">
    <location>
        <begin position="22"/>
        <end position="437"/>
    </location>
</feature>
<dbReference type="PANTHER" id="PTHR30026:SF20">
    <property type="entry name" value="OUTER MEMBRANE PROTEIN TOLC"/>
    <property type="match status" value="1"/>
</dbReference>
<keyword evidence="8" id="KW-0732">Signal</keyword>
<evidence type="ECO:0000256" key="5">
    <source>
        <dbReference type="ARBA" id="ARBA00022692"/>
    </source>
</evidence>
<keyword evidence="3" id="KW-0813">Transport</keyword>
<evidence type="ECO:0000313" key="10">
    <source>
        <dbReference type="Proteomes" id="UP000585050"/>
    </source>
</evidence>
<evidence type="ECO:0000256" key="2">
    <source>
        <dbReference type="ARBA" id="ARBA00007613"/>
    </source>
</evidence>
<evidence type="ECO:0000256" key="6">
    <source>
        <dbReference type="ARBA" id="ARBA00023136"/>
    </source>
</evidence>
<evidence type="ECO:0000256" key="7">
    <source>
        <dbReference type="ARBA" id="ARBA00023237"/>
    </source>
</evidence>
<keyword evidence="4" id="KW-1134">Transmembrane beta strand</keyword>
<dbReference type="PANTHER" id="PTHR30026">
    <property type="entry name" value="OUTER MEMBRANE PROTEIN TOLC"/>
    <property type="match status" value="1"/>
</dbReference>
<name>A0A7X8XYG6_9BACT</name>
<comment type="similarity">
    <text evidence="2">Belongs to the outer membrane factor (OMF) (TC 1.B.17) family.</text>
</comment>
<dbReference type="Pfam" id="PF02321">
    <property type="entry name" value="OEP"/>
    <property type="match status" value="2"/>
</dbReference>
<keyword evidence="7" id="KW-0998">Cell outer membrane</keyword>
<reference evidence="9 10" key="1">
    <citation type="submission" date="2020-04" db="EMBL/GenBank/DDBJ databases">
        <title>Flammeovirga sp. SR4, a novel species isolated from seawater.</title>
        <authorList>
            <person name="Wang X."/>
        </authorList>
    </citation>
    <scope>NUCLEOTIDE SEQUENCE [LARGE SCALE GENOMIC DNA]</scope>
    <source>
        <strain evidence="9 10">SR4</strain>
    </source>
</reference>
<protein>
    <submittedName>
        <fullName evidence="9">TolC family protein</fullName>
    </submittedName>
</protein>
<dbReference type="Proteomes" id="UP000585050">
    <property type="component" value="Unassembled WGS sequence"/>
</dbReference>
<proteinExistence type="inferred from homology"/>
<sequence length="437" mass="49887">MLSNKNYLIIHLLMIASVGFAQNFQDPFLNEYRKEALDHEQHIKMAENNVEISYRQYKMSVADLMPKVNASADYWYVQNPMMMTLPDIEQLGDLAGAELGQGANHQYGLYTSVTQPIYRGGVLKERKDKAAIKQEMSLDQLKITQLDVVQMTDLQYWKSVAQKELVHAMYSYRDDLTRIEKLVAHKVEVGTVNRSDLLMTEVRVNRANLAVIQSENDLKVFTMSLNRLLGREFESMLELSDSIVHEPPISNVILAIDRPEYHLEEKRLLSTESDINITKGLYRPQLSAVGTGSFSSPGYNFQPGAVPNVQAGLMLSIPIYHAGKKQQMVTASKLKRSNQELQLQRTREIHDLEIAQKRVAWENSIKETEIAQTSVAKARENAATLEERFDEGLIDILEVIDAQLYLEQAVIEYIQSKLKTKIQYTYYLRAIGHLTTN</sequence>
<dbReference type="InterPro" id="IPR003423">
    <property type="entry name" value="OMP_efflux"/>
</dbReference>
<keyword evidence="6" id="KW-0472">Membrane</keyword>
<comment type="caution">
    <text evidence="9">The sequence shown here is derived from an EMBL/GenBank/DDBJ whole genome shotgun (WGS) entry which is preliminary data.</text>
</comment>
<comment type="subcellular location">
    <subcellularLocation>
        <location evidence="1">Cell outer membrane</location>
    </subcellularLocation>
</comment>
<evidence type="ECO:0000256" key="1">
    <source>
        <dbReference type="ARBA" id="ARBA00004442"/>
    </source>
</evidence>
<dbReference type="GO" id="GO:1990281">
    <property type="term" value="C:efflux pump complex"/>
    <property type="evidence" value="ECO:0007669"/>
    <property type="project" value="TreeGrafter"/>
</dbReference>
<evidence type="ECO:0000313" key="9">
    <source>
        <dbReference type="EMBL" id="NLR94098.1"/>
    </source>
</evidence>
<dbReference type="Gene3D" id="1.20.1600.10">
    <property type="entry name" value="Outer membrane efflux proteins (OEP)"/>
    <property type="match status" value="1"/>
</dbReference>
<accession>A0A7X8XYG6</accession>
<dbReference type="GO" id="GO:0009279">
    <property type="term" value="C:cell outer membrane"/>
    <property type="evidence" value="ECO:0007669"/>
    <property type="project" value="UniProtKB-SubCell"/>
</dbReference>
<evidence type="ECO:0000256" key="4">
    <source>
        <dbReference type="ARBA" id="ARBA00022452"/>
    </source>
</evidence>
<evidence type="ECO:0000256" key="8">
    <source>
        <dbReference type="SAM" id="SignalP"/>
    </source>
</evidence>
<dbReference type="GO" id="GO:0015562">
    <property type="term" value="F:efflux transmembrane transporter activity"/>
    <property type="evidence" value="ECO:0007669"/>
    <property type="project" value="InterPro"/>
</dbReference>
<keyword evidence="5" id="KW-0812">Transmembrane</keyword>
<feature type="signal peptide" evidence="8">
    <location>
        <begin position="1"/>
        <end position="21"/>
    </location>
</feature>
<dbReference type="GO" id="GO:0015288">
    <property type="term" value="F:porin activity"/>
    <property type="evidence" value="ECO:0007669"/>
    <property type="project" value="TreeGrafter"/>
</dbReference>
<dbReference type="EMBL" id="JABAIL010000009">
    <property type="protein sequence ID" value="NLR94098.1"/>
    <property type="molecule type" value="Genomic_DNA"/>
</dbReference>
<gene>
    <name evidence="9" type="ORF">HGP29_23045</name>
</gene>